<reference evidence="6 7" key="1">
    <citation type="submission" date="2019-11" db="EMBL/GenBank/DDBJ databases">
        <authorList>
            <person name="Dong K."/>
        </authorList>
    </citation>
    <scope>NUCLEOTIDE SEQUENCE [LARGE SCALE GENOMIC DNA]</scope>
    <source>
        <strain evidence="6 7">NBRC 111993</strain>
    </source>
</reference>
<dbReference type="CDD" id="cd00038">
    <property type="entry name" value="CAP_ED"/>
    <property type="match status" value="1"/>
</dbReference>
<dbReference type="Gene3D" id="2.60.120.10">
    <property type="entry name" value="Jelly Rolls"/>
    <property type="match status" value="1"/>
</dbReference>
<dbReference type="SUPFAM" id="SSF51206">
    <property type="entry name" value="cAMP-binding domain-like"/>
    <property type="match status" value="1"/>
</dbReference>
<protein>
    <submittedName>
        <fullName evidence="6">Cyclic nucleotide-binding domain-containing protein</fullName>
    </submittedName>
</protein>
<evidence type="ECO:0000259" key="4">
    <source>
        <dbReference type="PROSITE" id="PS50042"/>
    </source>
</evidence>
<dbReference type="EMBL" id="WMIE01000044">
    <property type="protein sequence ID" value="MTH80314.1"/>
    <property type="molecule type" value="Genomic_DNA"/>
</dbReference>
<dbReference type="GO" id="GO:0006355">
    <property type="term" value="P:regulation of DNA-templated transcription"/>
    <property type="evidence" value="ECO:0007669"/>
    <property type="project" value="InterPro"/>
</dbReference>
<keyword evidence="3" id="KW-0804">Transcription</keyword>
<dbReference type="Gene3D" id="1.10.10.10">
    <property type="entry name" value="Winged helix-like DNA-binding domain superfamily/Winged helix DNA-binding domain"/>
    <property type="match status" value="1"/>
</dbReference>
<name>A0A6L6JJI8_9RHOB</name>
<dbReference type="PROSITE" id="PS51063">
    <property type="entry name" value="HTH_CRP_2"/>
    <property type="match status" value="1"/>
</dbReference>
<dbReference type="OrthoDB" id="7772718at2"/>
<dbReference type="Pfam" id="PF13545">
    <property type="entry name" value="HTH_Crp_2"/>
    <property type="match status" value="1"/>
</dbReference>
<evidence type="ECO:0000313" key="6">
    <source>
        <dbReference type="EMBL" id="MTH80314.1"/>
    </source>
</evidence>
<dbReference type="InterPro" id="IPR036390">
    <property type="entry name" value="WH_DNA-bd_sf"/>
</dbReference>
<evidence type="ECO:0000256" key="1">
    <source>
        <dbReference type="ARBA" id="ARBA00023015"/>
    </source>
</evidence>
<accession>A0A6L6JJI8</accession>
<dbReference type="Pfam" id="PF00027">
    <property type="entry name" value="cNMP_binding"/>
    <property type="match status" value="1"/>
</dbReference>
<evidence type="ECO:0000259" key="5">
    <source>
        <dbReference type="PROSITE" id="PS51063"/>
    </source>
</evidence>
<feature type="domain" description="HTH crp-type" evidence="5">
    <location>
        <begin position="198"/>
        <end position="269"/>
    </location>
</feature>
<evidence type="ECO:0000256" key="3">
    <source>
        <dbReference type="ARBA" id="ARBA00023163"/>
    </source>
</evidence>
<dbReference type="SUPFAM" id="SSF46785">
    <property type="entry name" value="Winged helix' DNA-binding domain"/>
    <property type="match status" value="1"/>
</dbReference>
<keyword evidence="2" id="KW-0238">DNA-binding</keyword>
<dbReference type="Proteomes" id="UP000478183">
    <property type="component" value="Unassembled WGS sequence"/>
</dbReference>
<keyword evidence="7" id="KW-1185">Reference proteome</keyword>
<gene>
    <name evidence="6" type="ORF">GL286_21745</name>
</gene>
<dbReference type="GO" id="GO:0003677">
    <property type="term" value="F:DNA binding"/>
    <property type="evidence" value="ECO:0007669"/>
    <property type="project" value="UniProtKB-KW"/>
</dbReference>
<organism evidence="6 7">
    <name type="scientific">Paracoccus aestuariivivens</name>
    <dbReference type="NCBI Taxonomy" id="1820333"/>
    <lineage>
        <taxon>Bacteria</taxon>
        <taxon>Pseudomonadati</taxon>
        <taxon>Pseudomonadota</taxon>
        <taxon>Alphaproteobacteria</taxon>
        <taxon>Rhodobacterales</taxon>
        <taxon>Paracoccaceae</taxon>
        <taxon>Paracoccus</taxon>
    </lineage>
</organism>
<comment type="caution">
    <text evidence="6">The sequence shown here is derived from an EMBL/GenBank/DDBJ whole genome shotgun (WGS) entry which is preliminary data.</text>
</comment>
<keyword evidence="1" id="KW-0805">Transcription regulation</keyword>
<dbReference type="PROSITE" id="PS50042">
    <property type="entry name" value="CNMP_BINDING_3"/>
    <property type="match status" value="1"/>
</dbReference>
<dbReference type="InterPro" id="IPR018490">
    <property type="entry name" value="cNMP-bd_dom_sf"/>
</dbReference>
<proteinExistence type="predicted"/>
<feature type="non-terminal residue" evidence="6">
    <location>
        <position position="1"/>
    </location>
</feature>
<dbReference type="InterPro" id="IPR014710">
    <property type="entry name" value="RmlC-like_jellyroll"/>
</dbReference>
<dbReference type="InterPro" id="IPR012318">
    <property type="entry name" value="HTH_CRP"/>
</dbReference>
<sequence>SWHRKRSAHVSTFGWKVMSGSESLRPRPPQLTIMPAKTNLHNRVQVGVEMGEYDPRGILHRKGWLAAQPETFRNAWLDVAEFSEIPAGELLFSLGGPAGGVYGIAEGYGNVLLASGYLPPVLAHIARPGWWIGEASALTGSPRRVEIRARSDLMVCYVSLQGLESLELRFPRLWRMLAQLTVLHMDSAMMYASAVSKGDARTKIASTLVRLAGPEMTTDAMISVPCSQQELGEMAGLSRNSAGPALRSLERAALISREVYGQITFNPVRLAQASERELNSGG</sequence>
<dbReference type="AlphaFoldDB" id="A0A6L6JJI8"/>
<feature type="domain" description="Cyclic nucleotide-binding" evidence="4">
    <location>
        <begin position="64"/>
        <end position="166"/>
    </location>
</feature>
<dbReference type="InterPro" id="IPR036388">
    <property type="entry name" value="WH-like_DNA-bd_sf"/>
</dbReference>
<evidence type="ECO:0000256" key="2">
    <source>
        <dbReference type="ARBA" id="ARBA00023125"/>
    </source>
</evidence>
<evidence type="ECO:0000313" key="7">
    <source>
        <dbReference type="Proteomes" id="UP000478183"/>
    </source>
</evidence>
<dbReference type="InterPro" id="IPR000595">
    <property type="entry name" value="cNMP-bd_dom"/>
</dbReference>